<dbReference type="EMBL" id="FQZE01000002">
    <property type="protein sequence ID" value="SHI41856.1"/>
    <property type="molecule type" value="Genomic_DNA"/>
</dbReference>
<gene>
    <name evidence="2" type="ORF">SAMN05444280_10236</name>
</gene>
<keyword evidence="1" id="KW-0732">Signal</keyword>
<feature type="chain" id="PRO_5012861523" description="YceI-like domain-containing protein" evidence="1">
    <location>
        <begin position="23"/>
        <end position="98"/>
    </location>
</feature>
<sequence>MKKVLFTLILSSILLFSFESKSQGIFSKTGKFYPEVGQRSVLMGHIVNFKEFTEAPKVINLEVDDITIDYPHVFKTEINEKDTFKFDIPLYHSINTYL</sequence>
<dbReference type="STRING" id="1168035.SAMN05444280_10236"/>
<evidence type="ECO:0000256" key="1">
    <source>
        <dbReference type="SAM" id="SignalP"/>
    </source>
</evidence>
<dbReference type="AlphaFoldDB" id="A0A1M6AZG5"/>
<dbReference type="RefSeq" id="WP_139279434.1">
    <property type="nucleotide sequence ID" value="NZ_FQZE01000002.1"/>
</dbReference>
<name>A0A1M6AZG5_9BACT</name>
<feature type="signal peptide" evidence="1">
    <location>
        <begin position="1"/>
        <end position="22"/>
    </location>
</feature>
<proteinExistence type="predicted"/>
<organism evidence="2 3">
    <name type="scientific">Tangfeifania diversioriginum</name>
    <dbReference type="NCBI Taxonomy" id="1168035"/>
    <lineage>
        <taxon>Bacteria</taxon>
        <taxon>Pseudomonadati</taxon>
        <taxon>Bacteroidota</taxon>
        <taxon>Bacteroidia</taxon>
        <taxon>Marinilabiliales</taxon>
        <taxon>Prolixibacteraceae</taxon>
        <taxon>Tangfeifania</taxon>
    </lineage>
</organism>
<evidence type="ECO:0000313" key="2">
    <source>
        <dbReference type="EMBL" id="SHI41856.1"/>
    </source>
</evidence>
<accession>A0A1M6AZG5</accession>
<evidence type="ECO:0008006" key="4">
    <source>
        <dbReference type="Google" id="ProtNLM"/>
    </source>
</evidence>
<protein>
    <recommendedName>
        <fullName evidence="4">YceI-like domain-containing protein</fullName>
    </recommendedName>
</protein>
<keyword evidence="3" id="KW-1185">Reference proteome</keyword>
<evidence type="ECO:0000313" key="3">
    <source>
        <dbReference type="Proteomes" id="UP000184050"/>
    </source>
</evidence>
<dbReference type="Proteomes" id="UP000184050">
    <property type="component" value="Unassembled WGS sequence"/>
</dbReference>
<reference evidence="2 3" key="1">
    <citation type="submission" date="2016-11" db="EMBL/GenBank/DDBJ databases">
        <authorList>
            <person name="Jaros S."/>
            <person name="Januszkiewicz K."/>
            <person name="Wedrychowicz H."/>
        </authorList>
    </citation>
    <scope>NUCLEOTIDE SEQUENCE [LARGE SCALE GENOMIC DNA]</scope>
    <source>
        <strain evidence="2 3">DSM 27063</strain>
    </source>
</reference>